<evidence type="ECO:0000256" key="7">
    <source>
        <dbReference type="SAM" id="Phobius"/>
    </source>
</evidence>
<evidence type="ECO:0000256" key="6">
    <source>
        <dbReference type="ARBA" id="ARBA00023136"/>
    </source>
</evidence>
<evidence type="ECO:0000313" key="9">
    <source>
        <dbReference type="RefSeq" id="XP_031560346.1"/>
    </source>
</evidence>
<evidence type="ECO:0000256" key="2">
    <source>
        <dbReference type="ARBA" id="ARBA00007467"/>
    </source>
</evidence>
<comment type="subcellular location">
    <subcellularLocation>
        <location evidence="1">Endomembrane system</location>
        <topology evidence="1">Multi-pass membrane protein</topology>
    </subcellularLocation>
</comment>
<dbReference type="Proteomes" id="UP000515163">
    <property type="component" value="Unplaced"/>
</dbReference>
<feature type="transmembrane region" description="Helical" evidence="7">
    <location>
        <begin position="308"/>
        <end position="327"/>
    </location>
</feature>
<accession>A0A6P8HYE8</accession>
<keyword evidence="8" id="KW-1185">Reference proteome</keyword>
<feature type="transmembrane region" description="Helical" evidence="7">
    <location>
        <begin position="17"/>
        <end position="38"/>
    </location>
</feature>
<organism evidence="8 9">
    <name type="scientific">Actinia tenebrosa</name>
    <name type="common">Australian red waratah sea anemone</name>
    <dbReference type="NCBI Taxonomy" id="6105"/>
    <lineage>
        <taxon>Eukaryota</taxon>
        <taxon>Metazoa</taxon>
        <taxon>Cnidaria</taxon>
        <taxon>Anthozoa</taxon>
        <taxon>Hexacorallia</taxon>
        <taxon>Actiniaria</taxon>
        <taxon>Actiniidae</taxon>
        <taxon>Actinia</taxon>
    </lineage>
</organism>
<evidence type="ECO:0000256" key="4">
    <source>
        <dbReference type="ARBA" id="ARBA00022692"/>
    </source>
</evidence>
<dbReference type="GO" id="GO:0005773">
    <property type="term" value="C:vacuole"/>
    <property type="evidence" value="ECO:0007669"/>
    <property type="project" value="UniProtKB-ARBA"/>
</dbReference>
<feature type="transmembrane region" description="Helical" evidence="7">
    <location>
        <begin position="78"/>
        <end position="98"/>
    </location>
</feature>
<dbReference type="Pfam" id="PF02487">
    <property type="entry name" value="CLN3"/>
    <property type="match status" value="1"/>
</dbReference>
<dbReference type="InterPro" id="IPR003492">
    <property type="entry name" value="Battenin_disease_Cln3"/>
</dbReference>
<feature type="transmembrane region" description="Helical" evidence="7">
    <location>
        <begin position="211"/>
        <end position="229"/>
    </location>
</feature>
<dbReference type="RefSeq" id="XP_031560346.1">
    <property type="nucleotide sequence ID" value="XM_031704486.1"/>
</dbReference>
<evidence type="ECO:0000256" key="5">
    <source>
        <dbReference type="ARBA" id="ARBA00022989"/>
    </source>
</evidence>
<keyword evidence="4 7" id="KW-0812">Transmembrane</keyword>
<evidence type="ECO:0000313" key="8">
    <source>
        <dbReference type="Proteomes" id="UP000515163"/>
    </source>
</evidence>
<dbReference type="GO" id="GO:0016020">
    <property type="term" value="C:membrane"/>
    <property type="evidence" value="ECO:0007669"/>
    <property type="project" value="InterPro"/>
</dbReference>
<feature type="transmembrane region" description="Helical" evidence="7">
    <location>
        <begin position="274"/>
        <end position="296"/>
    </location>
</feature>
<dbReference type="InterPro" id="IPR036259">
    <property type="entry name" value="MFS_trans_sf"/>
</dbReference>
<keyword evidence="5 7" id="KW-1133">Transmembrane helix</keyword>
<reference evidence="9" key="1">
    <citation type="submission" date="2025-08" db="UniProtKB">
        <authorList>
            <consortium name="RefSeq"/>
        </authorList>
    </citation>
    <scope>IDENTIFICATION</scope>
    <source>
        <tissue evidence="9">Tentacle</tissue>
    </source>
</reference>
<comment type="similarity">
    <text evidence="2">Belongs to the battenin family.</text>
</comment>
<evidence type="ECO:0000256" key="3">
    <source>
        <dbReference type="ARBA" id="ARBA00022448"/>
    </source>
</evidence>
<keyword evidence="6 7" id="KW-0472">Membrane</keyword>
<feature type="transmembrane region" description="Helical" evidence="7">
    <location>
        <begin position="178"/>
        <end position="199"/>
    </location>
</feature>
<protein>
    <submittedName>
        <fullName evidence="9">Protein BTN1-like isoform X2</fullName>
    </submittedName>
</protein>
<dbReference type="GO" id="GO:0051453">
    <property type="term" value="P:regulation of intracellular pH"/>
    <property type="evidence" value="ECO:0007669"/>
    <property type="project" value="TreeGrafter"/>
</dbReference>
<evidence type="ECO:0000256" key="1">
    <source>
        <dbReference type="ARBA" id="ARBA00004127"/>
    </source>
</evidence>
<dbReference type="GeneID" id="116296464"/>
<dbReference type="GO" id="GO:0012505">
    <property type="term" value="C:endomembrane system"/>
    <property type="evidence" value="ECO:0007669"/>
    <property type="project" value="UniProtKB-SubCell"/>
</dbReference>
<dbReference type="Gene3D" id="1.20.1250.20">
    <property type="entry name" value="MFS general substrate transporter like domains"/>
    <property type="match status" value="1"/>
</dbReference>
<name>A0A6P8HYE8_ACTTE</name>
<dbReference type="OrthoDB" id="5969655at2759"/>
<keyword evidence="3" id="KW-0813">Transport</keyword>
<proteinExistence type="inferred from homology"/>
<feature type="transmembrane region" description="Helical" evidence="7">
    <location>
        <begin position="104"/>
        <end position="128"/>
    </location>
</feature>
<dbReference type="PANTHER" id="PTHR10981:SF0">
    <property type="entry name" value="BATTENIN"/>
    <property type="match status" value="1"/>
</dbReference>
<feature type="transmembrane region" description="Helical" evidence="7">
    <location>
        <begin position="241"/>
        <end position="262"/>
    </location>
</feature>
<dbReference type="PANTHER" id="PTHR10981">
    <property type="entry name" value="BATTENIN"/>
    <property type="match status" value="1"/>
</dbReference>
<dbReference type="AlphaFoldDB" id="A0A6P8HYE8"/>
<dbReference type="SUPFAM" id="SSF103473">
    <property type="entry name" value="MFS general substrate transporter"/>
    <property type="match status" value="2"/>
</dbReference>
<sequence length="360" mass="40540">MDNQQEPKHQPESRKTLCLFFTFGFLEYLLFSTIIASAEDLLKGFSSSTGMIWVALALPCTVLPTIVPYFFDRLPPLLFILALFPLAIGGLLALLLAMTSWLHISSYISISAIIIMNPIVFLSSFSILENRRGKMIEYQRIDEDPKQGSQKHHHLKQNLSMSEKLHSSLKMLPEVTQIFLGILFHDLVLSGVTTTIAFPDSPFSSSDHYKYYLIMSFAGLCLGRSYLGIAEYIKPGLSDKLLVRHTWSLVLVACFHVLLLIFDSLFRFIPNVWVILFLVFSLGFWAEAIYLNVNVILGEISDSRARELSMGLAVFGVGFGALIGAIISRPVENVLVKHCVQFTNQTSFCLTRETTYVSKY</sequence>
<feature type="transmembrane region" description="Helical" evidence="7">
    <location>
        <begin position="50"/>
        <end position="71"/>
    </location>
</feature>
<gene>
    <name evidence="9" type="primary">LOC116296464</name>
</gene>